<reference evidence="1" key="1">
    <citation type="submission" date="2013-04" db="EMBL/GenBank/DDBJ databases">
        <title>The genome sequencing project of 58 acetic acid bacteria.</title>
        <authorList>
            <person name="Okamoto-Kainuma A."/>
            <person name="Ishikawa M."/>
            <person name="Umino S."/>
            <person name="Koizumi Y."/>
            <person name="Shiwa Y."/>
            <person name="Yoshikawa H."/>
            <person name="Matsutani M."/>
            <person name="Matsushita K."/>
        </authorList>
    </citation>
    <scope>NUCLEOTIDE SEQUENCE</scope>
    <source>
        <strain evidence="1">DSM 14337</strain>
    </source>
</reference>
<evidence type="ECO:0000313" key="1">
    <source>
        <dbReference type="EMBL" id="GBQ78132.1"/>
    </source>
</evidence>
<name>A0ABQ0PQD6_9PROT</name>
<dbReference type="EMBL" id="BAPF01000015">
    <property type="protein sequence ID" value="GBQ78132.1"/>
    <property type="molecule type" value="Genomic_DNA"/>
</dbReference>
<protein>
    <recommendedName>
        <fullName evidence="3">Phage protein</fullName>
    </recommendedName>
</protein>
<comment type="caution">
    <text evidence="1">The sequence shown here is derived from an EMBL/GenBank/DDBJ whole genome shotgun (WGS) entry which is preliminary data.</text>
</comment>
<evidence type="ECO:0008006" key="3">
    <source>
        <dbReference type="Google" id="ProtNLM"/>
    </source>
</evidence>
<dbReference type="RefSeq" id="WP_061506476.1">
    <property type="nucleotide sequence ID" value="NZ_BAPF01000015.1"/>
</dbReference>
<evidence type="ECO:0000313" key="2">
    <source>
        <dbReference type="Proteomes" id="UP001065047"/>
    </source>
</evidence>
<dbReference type="Proteomes" id="UP001065047">
    <property type="component" value="Unassembled WGS sequence"/>
</dbReference>
<gene>
    <name evidence="1" type="ORF">AA14337_1046</name>
</gene>
<sequence length="79" mass="8902">MTNIIYLGPNENFPLDHHVVVVIHKNEKGVEKGYFYDSNGKDFGGSGPFDWVMDEAIERSKKYATVKGISTVVVRAKQE</sequence>
<proteinExistence type="predicted"/>
<keyword evidence="2" id="KW-1185">Reference proteome</keyword>
<organism evidence="1 2">
    <name type="scientific">Acetobacter malorum DSM 14337</name>
    <dbReference type="NCBI Taxonomy" id="1307910"/>
    <lineage>
        <taxon>Bacteria</taxon>
        <taxon>Pseudomonadati</taxon>
        <taxon>Pseudomonadota</taxon>
        <taxon>Alphaproteobacteria</taxon>
        <taxon>Acetobacterales</taxon>
        <taxon>Acetobacteraceae</taxon>
        <taxon>Acetobacter</taxon>
    </lineage>
</organism>
<accession>A0ABQ0PQD6</accession>
<dbReference type="GeneID" id="29557997"/>